<dbReference type="InterPro" id="IPR007608">
    <property type="entry name" value="Senescence_reg_S40"/>
</dbReference>
<dbReference type="Pfam" id="PF04520">
    <property type="entry name" value="Senescence_reg"/>
    <property type="match status" value="1"/>
</dbReference>
<comment type="similarity">
    <text evidence="1">Belongs to the senescence regulator S40 family.</text>
</comment>
<reference evidence="3 4" key="1">
    <citation type="submission" date="2024-02" db="EMBL/GenBank/DDBJ databases">
        <title>High-quality chromosome-scale genome assembly of Pensacola bahiagrass (Paspalum notatum Flugge var. saurae).</title>
        <authorList>
            <person name="Vega J.M."/>
            <person name="Podio M."/>
            <person name="Orjuela J."/>
            <person name="Siena L.A."/>
            <person name="Pessino S.C."/>
            <person name="Combes M.C."/>
            <person name="Mariac C."/>
            <person name="Albertini E."/>
            <person name="Pupilli F."/>
            <person name="Ortiz J.P.A."/>
            <person name="Leblanc O."/>
        </authorList>
    </citation>
    <scope>NUCLEOTIDE SEQUENCE [LARGE SCALE GENOMIC DNA]</scope>
    <source>
        <strain evidence="3">R1</strain>
        <tissue evidence="3">Leaf</tissue>
    </source>
</reference>
<evidence type="ECO:0000256" key="1">
    <source>
        <dbReference type="ARBA" id="ARBA00034773"/>
    </source>
</evidence>
<dbReference type="EMBL" id="CP144754">
    <property type="protein sequence ID" value="WVZ99355.1"/>
    <property type="molecule type" value="Genomic_DNA"/>
</dbReference>
<evidence type="ECO:0000313" key="4">
    <source>
        <dbReference type="Proteomes" id="UP001341281"/>
    </source>
</evidence>
<feature type="region of interest" description="Disordered" evidence="2">
    <location>
        <begin position="1"/>
        <end position="92"/>
    </location>
</feature>
<accession>A0AAQ3XIH8</accession>
<dbReference type="GO" id="GO:0010150">
    <property type="term" value="P:leaf senescence"/>
    <property type="evidence" value="ECO:0007669"/>
    <property type="project" value="UniProtKB-ARBA"/>
</dbReference>
<dbReference type="AlphaFoldDB" id="A0AAQ3XIH8"/>
<proteinExistence type="inferred from homology"/>
<gene>
    <name evidence="3" type="ORF">U9M48_044676</name>
</gene>
<evidence type="ECO:0000313" key="3">
    <source>
        <dbReference type="EMBL" id="WVZ99355.1"/>
    </source>
</evidence>
<dbReference type="PANTHER" id="PTHR33083">
    <property type="entry name" value="EXPRESSED PROTEIN"/>
    <property type="match status" value="1"/>
</dbReference>
<dbReference type="PANTHER" id="PTHR33083:SF71">
    <property type="entry name" value="OS05G0531000 PROTEIN"/>
    <property type="match status" value="1"/>
</dbReference>
<sequence length="124" mass="13520">MEELDECEVLWPETWDRDTHEPPPSPVRVHPSEARSRPVDVPCPKAAAARSCRANGPTRDGDHGGGGGGSSNAIVPPHLLLSGRRRSEAETAWTLRATGPPCQRARDLRHLRDAVLRMTGFIEG</sequence>
<dbReference type="Proteomes" id="UP001341281">
    <property type="component" value="Chromosome 10"/>
</dbReference>
<protein>
    <submittedName>
        <fullName evidence="3">Uncharacterized protein</fullName>
    </submittedName>
</protein>
<organism evidence="3 4">
    <name type="scientific">Paspalum notatum var. saurae</name>
    <dbReference type="NCBI Taxonomy" id="547442"/>
    <lineage>
        <taxon>Eukaryota</taxon>
        <taxon>Viridiplantae</taxon>
        <taxon>Streptophyta</taxon>
        <taxon>Embryophyta</taxon>
        <taxon>Tracheophyta</taxon>
        <taxon>Spermatophyta</taxon>
        <taxon>Magnoliopsida</taxon>
        <taxon>Liliopsida</taxon>
        <taxon>Poales</taxon>
        <taxon>Poaceae</taxon>
        <taxon>PACMAD clade</taxon>
        <taxon>Panicoideae</taxon>
        <taxon>Andropogonodae</taxon>
        <taxon>Paspaleae</taxon>
        <taxon>Paspalinae</taxon>
        <taxon>Paspalum</taxon>
    </lineage>
</organism>
<evidence type="ECO:0000256" key="2">
    <source>
        <dbReference type="SAM" id="MobiDB-lite"/>
    </source>
</evidence>
<name>A0AAQ3XIH8_PASNO</name>
<keyword evidence="4" id="KW-1185">Reference proteome</keyword>